<accession>G1FGB1</accession>
<evidence type="ECO:0000313" key="1">
    <source>
        <dbReference type="EMBL" id="AEJ94162.1"/>
    </source>
</evidence>
<reference evidence="1 2" key="1">
    <citation type="journal article" date="2012" name="J. Virol.">
        <title>Complete Genome Sequences of 138 Mycobacteriophages.</title>
        <authorList>
            <consortium name="the Science Education Alliance Phage Hunters Advancing Genomics and Evolutionary Science Program"/>
            <consortium name="the KwaZulu-Natal Research Institute for Tuberculosis and HIV Mycobacterial Genetics Course Students"/>
            <consortium name="the Phage Hunters Integrating Research and Education Program"/>
            <person name="Hatfull G.F."/>
        </authorList>
    </citation>
    <scope>NUCLEOTIDE SEQUENCE [LARGE SCALE GENOMIC DNA]</scope>
</reference>
<dbReference type="Proteomes" id="UP000008391">
    <property type="component" value="Segment"/>
</dbReference>
<name>G1FGB1_9CAUD</name>
<keyword evidence="2" id="KW-1185">Reference proteome</keyword>
<dbReference type="EMBL" id="JN201525">
    <property type="protein sequence ID" value="AEJ94162.1"/>
    <property type="molecule type" value="Genomic_DNA"/>
</dbReference>
<evidence type="ECO:0000313" key="2">
    <source>
        <dbReference type="Proteomes" id="UP000008391"/>
    </source>
</evidence>
<organism evidence="1 2">
    <name type="scientific">Mycobacterium phage Thibault</name>
    <dbReference type="NCBI Taxonomy" id="1052673"/>
    <lineage>
        <taxon>Viruses</taxon>
        <taxon>Duplodnaviria</taxon>
        <taxon>Heunggongvirae</taxon>
        <taxon>Uroviricota</taxon>
        <taxon>Caudoviricetes</taxon>
        <taxon>Omegavirus</taxon>
        <taxon>Omegavirus thibault</taxon>
    </lineage>
</organism>
<gene>
    <name evidence="1" type="primary">46</name>
    <name evidence="1" type="ORF">THIBAULT_46</name>
</gene>
<protein>
    <submittedName>
        <fullName evidence="1">Uncharacterized protein</fullName>
    </submittedName>
</protein>
<sequence length="62" mass="6827">MKNADVDTLTKGVSGPFEPWEGDHTALVHVLWAARRAGLSLDDADEVAERILCSRWAAAYRS</sequence>
<dbReference type="GeneID" id="18566006"/>
<dbReference type="KEGG" id="vg:18566006"/>
<dbReference type="OrthoDB" id="25165at10239"/>
<dbReference type="RefSeq" id="YP_009018057.1">
    <property type="nucleotide sequence ID" value="NC_023738.1"/>
</dbReference>
<proteinExistence type="predicted"/>